<gene>
    <name evidence="1" type="ORF">WOSG25_200170</name>
</gene>
<dbReference type="PANTHER" id="PTHR30121">
    <property type="entry name" value="UNCHARACTERIZED PROTEIN YJGR-RELATED"/>
    <property type="match status" value="1"/>
</dbReference>
<keyword evidence="2" id="KW-1185">Reference proteome</keyword>
<keyword evidence="1" id="KW-0645">Protease</keyword>
<evidence type="ECO:0000313" key="2">
    <source>
        <dbReference type="Proteomes" id="UP000030643"/>
    </source>
</evidence>
<dbReference type="InterPro" id="IPR051162">
    <property type="entry name" value="T4SS_component"/>
</dbReference>
<dbReference type="Gene3D" id="3.40.50.300">
    <property type="entry name" value="P-loop containing nucleotide triphosphate hydrolases"/>
    <property type="match status" value="2"/>
</dbReference>
<dbReference type="STRING" id="1329250.WOSG25_200170"/>
<dbReference type="GO" id="GO:0006508">
    <property type="term" value="P:proteolysis"/>
    <property type="evidence" value="ECO:0007669"/>
    <property type="project" value="UniProtKB-KW"/>
</dbReference>
<reference evidence="2" key="1">
    <citation type="journal article" date="2014" name="Genome Announc.">
        <title>Draft genome sequence of Weissella oryzae SG25T, isolated from fermented rice grains.</title>
        <authorList>
            <person name="Tanizawa Y."/>
            <person name="Fujisawa T."/>
            <person name="Mochizuki T."/>
            <person name="Kaminuma E."/>
            <person name="Suzuki Y."/>
            <person name="Nakamura Y."/>
            <person name="Tohno M."/>
        </authorList>
    </citation>
    <scope>NUCLEOTIDE SEQUENCE [LARGE SCALE GENOMIC DNA]</scope>
    <source>
        <strain evidence="2">DSM 25784 / JCM 18191 / LMG 30913 / SG25</strain>
    </source>
</reference>
<dbReference type="PIRSF" id="PIRSF015040">
    <property type="entry name" value="ATPase_SAG2001_prd"/>
    <property type="match status" value="1"/>
</dbReference>
<dbReference type="eggNOG" id="COG0433">
    <property type="taxonomic scope" value="Bacteria"/>
</dbReference>
<dbReference type="RefSeq" id="WP_027699844.1">
    <property type="nucleotide sequence ID" value="NZ_DF820503.1"/>
</dbReference>
<dbReference type="EMBL" id="DF820503">
    <property type="protein sequence ID" value="GAK31935.1"/>
    <property type="molecule type" value="Genomic_DNA"/>
</dbReference>
<dbReference type="SUPFAM" id="SSF52540">
    <property type="entry name" value="P-loop containing nucleoside triphosphate hydrolases"/>
    <property type="match status" value="1"/>
</dbReference>
<dbReference type="Pfam" id="PF12846">
    <property type="entry name" value="AAA_10"/>
    <property type="match status" value="1"/>
</dbReference>
<keyword evidence="1" id="KW-0378">Hydrolase</keyword>
<dbReference type="Proteomes" id="UP000030643">
    <property type="component" value="Unassembled WGS sequence"/>
</dbReference>
<organism evidence="1 2">
    <name type="scientific">Weissella oryzae (strain DSM 25784 / JCM 18191 / LMG 30913 / SG25)</name>
    <dbReference type="NCBI Taxonomy" id="1329250"/>
    <lineage>
        <taxon>Bacteria</taxon>
        <taxon>Bacillati</taxon>
        <taxon>Bacillota</taxon>
        <taxon>Bacilli</taxon>
        <taxon>Lactobacillales</taxon>
        <taxon>Lactobacillaceae</taxon>
        <taxon>Weissella</taxon>
    </lineage>
</organism>
<name>A0A069CVW3_WEIOS</name>
<accession>A0A069CVW3</accession>
<evidence type="ECO:0000313" key="1">
    <source>
        <dbReference type="EMBL" id="GAK31935.1"/>
    </source>
</evidence>
<dbReference type="InterPro" id="IPR016628">
    <property type="entry name" value="ATPase_SAG2001_prd"/>
</dbReference>
<sequence>MAKKVTIRYENPVIQYQDNLVLTRLGDVWAYFQIQPFQINVANINDKENYQSRLIDVFERLQKYDDLDLKLLPADMDLPGRIQGTSEDWAQDTRDVAEYYLAQEEVNMLQSEFNPAVVDEFFIGVKLKNTAVGDGLRDQAKFIVDLTLKRLAESMKYNVKFSNDFFDKFSAMNDDVLAILRSLDASAVSEEKLVKLLGFAYHHEHERTFTEMRNTVFDPATKGVLKRDNGEEIDYISHLVLNLPDDFSYLELVPVIQSFKFPVEVHFKVNFPAKTGIRGMKQNAQSEKGKYRDELDDAYQANDSSSAKSQQNFDLAEELVDILESKDAFMKWTMILVIRDTNLDELKAKVRKIRNVLTNFDRDIDVFQPSFNQEMLLYQNLPASQLGVFRQWQQFTTAPAFAELMFGISTQLGTRTGFYIGRVLDNGHYASVDEAVASSRVLLLMNLIIANKGIKGAKTDSPHIMISGETGQGKSFLVKLMLLHSAMFEVNMIYFDPKQEVRRWFNAALKESDNPYFHKLIKSFKFVTLDSSDRTNNGVLDPMLTLKAGQSSVDDIPDVLTLVKEMLVQVRPLSGRIQLETDLTEAINDVAMQRLAGGKVGTLNVIDALSVRGKEPGHEESLELANYYRITIPNSMLRLAFSNGTSEGLQITDKRTILEVNGLDLPKATDQAKYYTETQRYSVSIMIALGKYLEKFGRADTTKFTMEIMDEAWIFNTSPAGKKVLDSILRLGRSENNQLISATQNITDVGGVGNNGQYGQIFAFDDSNDRESILKQFGLPINKENIDMLKDLKKGQCLFRDIYGRVGKVVIHSLFDEWTTAFKTVEENASAKLEAKYG</sequence>
<dbReference type="OrthoDB" id="1647424at2"/>
<protein>
    <submittedName>
        <fullName evidence="1">ATP-dependent protease</fullName>
    </submittedName>
</protein>
<dbReference type="GO" id="GO:0008233">
    <property type="term" value="F:peptidase activity"/>
    <property type="evidence" value="ECO:0007669"/>
    <property type="project" value="UniProtKB-KW"/>
</dbReference>
<dbReference type="PANTHER" id="PTHR30121:SF6">
    <property type="entry name" value="SLR6007 PROTEIN"/>
    <property type="match status" value="1"/>
</dbReference>
<proteinExistence type="predicted"/>
<dbReference type="AlphaFoldDB" id="A0A069CVW3"/>
<dbReference type="InterPro" id="IPR027417">
    <property type="entry name" value="P-loop_NTPase"/>
</dbReference>